<keyword evidence="2" id="KW-1185">Reference proteome</keyword>
<accession>A0ABD0V8P4</accession>
<protein>
    <submittedName>
        <fullName evidence="1">Uncharacterized protein</fullName>
    </submittedName>
</protein>
<proteinExistence type="predicted"/>
<dbReference type="AlphaFoldDB" id="A0ABD0V8P4"/>
<evidence type="ECO:0000313" key="2">
    <source>
        <dbReference type="Proteomes" id="UP001552299"/>
    </source>
</evidence>
<gene>
    <name evidence="1" type="ORF">M5K25_011002</name>
</gene>
<sequence length="208" mass="22942">MRNIVQDDSQSSRTICSHRFFPSTKLQSVLVEVLCLHRGVVKKEEGVLCLHCGVVKKEEGRRVLCLHCGEVKKEVLRFSAEGRKKGSLPSSCSGEKGRKRLLCKGFSALLFLHHFSPHSLPYLLASHSLQMAGGKRSRQEPGSSSSGKSDSRFLNAEDKAAYARYKSAGITFSKIINPATLSYPGKTLGRSSTYSNLQSYPKLETGYT</sequence>
<organism evidence="1 2">
    <name type="scientific">Dendrobium thyrsiflorum</name>
    <name type="common">Pinecone-like raceme dendrobium</name>
    <name type="synonym">Orchid</name>
    <dbReference type="NCBI Taxonomy" id="117978"/>
    <lineage>
        <taxon>Eukaryota</taxon>
        <taxon>Viridiplantae</taxon>
        <taxon>Streptophyta</taxon>
        <taxon>Embryophyta</taxon>
        <taxon>Tracheophyta</taxon>
        <taxon>Spermatophyta</taxon>
        <taxon>Magnoliopsida</taxon>
        <taxon>Liliopsida</taxon>
        <taxon>Asparagales</taxon>
        <taxon>Orchidaceae</taxon>
        <taxon>Epidendroideae</taxon>
        <taxon>Malaxideae</taxon>
        <taxon>Dendrobiinae</taxon>
        <taxon>Dendrobium</taxon>
    </lineage>
</organism>
<evidence type="ECO:0000313" key="1">
    <source>
        <dbReference type="EMBL" id="KAL0918951.1"/>
    </source>
</evidence>
<dbReference type="EMBL" id="JANQDX010000009">
    <property type="protein sequence ID" value="KAL0918951.1"/>
    <property type="molecule type" value="Genomic_DNA"/>
</dbReference>
<name>A0ABD0V8P4_DENTH</name>
<reference evidence="1 2" key="1">
    <citation type="journal article" date="2024" name="Plant Biotechnol. J.">
        <title>Dendrobium thyrsiflorum genome and its molecular insights into genes involved in important horticultural traits.</title>
        <authorList>
            <person name="Chen B."/>
            <person name="Wang J.Y."/>
            <person name="Zheng P.J."/>
            <person name="Li K.L."/>
            <person name="Liang Y.M."/>
            <person name="Chen X.F."/>
            <person name="Zhang C."/>
            <person name="Zhao X."/>
            <person name="He X."/>
            <person name="Zhang G.Q."/>
            <person name="Liu Z.J."/>
            <person name="Xu Q."/>
        </authorList>
    </citation>
    <scope>NUCLEOTIDE SEQUENCE [LARGE SCALE GENOMIC DNA]</scope>
    <source>
        <strain evidence="1">GZMU011</strain>
    </source>
</reference>
<dbReference type="Proteomes" id="UP001552299">
    <property type="component" value="Unassembled WGS sequence"/>
</dbReference>
<comment type="caution">
    <text evidence="1">The sequence shown here is derived from an EMBL/GenBank/DDBJ whole genome shotgun (WGS) entry which is preliminary data.</text>
</comment>